<dbReference type="Proteomes" id="UP000214596">
    <property type="component" value="Unassembled WGS sequence"/>
</dbReference>
<accession>A0A0L8RUT8</accession>
<protein>
    <submittedName>
        <fullName evidence="1">Uncharacterized protein</fullName>
    </submittedName>
</protein>
<dbReference type="AlphaFoldDB" id="A0A0L8RUT8"/>
<proteinExistence type="predicted"/>
<dbReference type="EMBL" id="NIXT01000104">
    <property type="protein sequence ID" value="OXE34215.1"/>
    <property type="molecule type" value="Genomic_DNA"/>
</dbReference>
<organism evidence="1 2">
    <name type="scientific">Vibrio parahaemolyticus</name>
    <dbReference type="NCBI Taxonomy" id="670"/>
    <lineage>
        <taxon>Bacteria</taxon>
        <taxon>Pseudomonadati</taxon>
        <taxon>Pseudomonadota</taxon>
        <taxon>Gammaproteobacteria</taxon>
        <taxon>Vibrionales</taxon>
        <taxon>Vibrionaceae</taxon>
        <taxon>Vibrio</taxon>
    </lineage>
</organism>
<name>A0A0L8RUT8_VIBPH</name>
<sequence length="64" mass="7621">MRLSTFGTMKYSIGKQDIVSFMIMLPLILIIMQSWRPRTKIDVILIVWLIWQQLKVKRDEITLA</sequence>
<reference evidence="1 2" key="1">
    <citation type="journal article" date="2017" name="Appl. Environ. Microbiol.">
        <title>Parallel evolution of two clades of a major Atlantic endemic Vibrio parahaemolyticus pathogen lineage by independent acquisition of related pathogenicity islands.</title>
        <authorList>
            <person name="Xu F."/>
            <person name="Gonzalez-Escalona N."/>
            <person name="Drees K.P."/>
            <person name="Sebra R.P."/>
            <person name="Cooper V.S."/>
            <person name="Jones S.H."/>
            <person name="Whistler C.A."/>
        </authorList>
    </citation>
    <scope>NUCLEOTIDE SEQUENCE [LARGE SCALE GENOMIC DNA]</scope>
    <source>
        <strain evidence="1 2">MAVP-3</strain>
    </source>
</reference>
<evidence type="ECO:0000313" key="1">
    <source>
        <dbReference type="EMBL" id="OXE34215.1"/>
    </source>
</evidence>
<gene>
    <name evidence="1" type="ORF">CA163_03450</name>
</gene>
<comment type="caution">
    <text evidence="1">The sequence shown here is derived from an EMBL/GenBank/DDBJ whole genome shotgun (WGS) entry which is preliminary data.</text>
</comment>
<evidence type="ECO:0000313" key="2">
    <source>
        <dbReference type="Proteomes" id="UP000214596"/>
    </source>
</evidence>